<dbReference type="Proteomes" id="UP000308600">
    <property type="component" value="Unassembled WGS sequence"/>
</dbReference>
<reference evidence="1 2" key="1">
    <citation type="journal article" date="2019" name="Nat. Ecol. Evol.">
        <title>Megaphylogeny resolves global patterns of mushroom evolution.</title>
        <authorList>
            <person name="Varga T."/>
            <person name="Krizsan K."/>
            <person name="Foldi C."/>
            <person name="Dima B."/>
            <person name="Sanchez-Garcia M."/>
            <person name="Sanchez-Ramirez S."/>
            <person name="Szollosi G.J."/>
            <person name="Szarkandi J.G."/>
            <person name="Papp V."/>
            <person name="Albert L."/>
            <person name="Andreopoulos W."/>
            <person name="Angelini C."/>
            <person name="Antonin V."/>
            <person name="Barry K.W."/>
            <person name="Bougher N.L."/>
            <person name="Buchanan P."/>
            <person name="Buyck B."/>
            <person name="Bense V."/>
            <person name="Catcheside P."/>
            <person name="Chovatia M."/>
            <person name="Cooper J."/>
            <person name="Damon W."/>
            <person name="Desjardin D."/>
            <person name="Finy P."/>
            <person name="Geml J."/>
            <person name="Haridas S."/>
            <person name="Hughes K."/>
            <person name="Justo A."/>
            <person name="Karasinski D."/>
            <person name="Kautmanova I."/>
            <person name="Kiss B."/>
            <person name="Kocsube S."/>
            <person name="Kotiranta H."/>
            <person name="LaButti K.M."/>
            <person name="Lechner B.E."/>
            <person name="Liimatainen K."/>
            <person name="Lipzen A."/>
            <person name="Lukacs Z."/>
            <person name="Mihaltcheva S."/>
            <person name="Morgado L.N."/>
            <person name="Niskanen T."/>
            <person name="Noordeloos M.E."/>
            <person name="Ohm R.A."/>
            <person name="Ortiz-Santana B."/>
            <person name="Ovrebo C."/>
            <person name="Racz N."/>
            <person name="Riley R."/>
            <person name="Savchenko A."/>
            <person name="Shiryaev A."/>
            <person name="Soop K."/>
            <person name="Spirin V."/>
            <person name="Szebenyi C."/>
            <person name="Tomsovsky M."/>
            <person name="Tulloss R.E."/>
            <person name="Uehling J."/>
            <person name="Grigoriev I.V."/>
            <person name="Vagvolgyi C."/>
            <person name="Papp T."/>
            <person name="Martin F.M."/>
            <person name="Miettinen O."/>
            <person name="Hibbett D.S."/>
            <person name="Nagy L.G."/>
        </authorList>
    </citation>
    <scope>NUCLEOTIDE SEQUENCE [LARGE SCALE GENOMIC DNA]</scope>
    <source>
        <strain evidence="1 2">NL-1719</strain>
    </source>
</reference>
<name>A0ACD3A4P4_9AGAR</name>
<proteinExistence type="predicted"/>
<protein>
    <submittedName>
        <fullName evidence="1">Uncharacterized protein</fullName>
    </submittedName>
</protein>
<gene>
    <name evidence="1" type="ORF">BDN72DRAFT_864440</name>
</gene>
<evidence type="ECO:0000313" key="1">
    <source>
        <dbReference type="EMBL" id="TFK60344.1"/>
    </source>
</evidence>
<organism evidence="1 2">
    <name type="scientific">Pluteus cervinus</name>
    <dbReference type="NCBI Taxonomy" id="181527"/>
    <lineage>
        <taxon>Eukaryota</taxon>
        <taxon>Fungi</taxon>
        <taxon>Dikarya</taxon>
        <taxon>Basidiomycota</taxon>
        <taxon>Agaricomycotina</taxon>
        <taxon>Agaricomycetes</taxon>
        <taxon>Agaricomycetidae</taxon>
        <taxon>Agaricales</taxon>
        <taxon>Pluteineae</taxon>
        <taxon>Pluteaceae</taxon>
        <taxon>Pluteus</taxon>
    </lineage>
</organism>
<accession>A0ACD3A4P4</accession>
<feature type="non-terminal residue" evidence="1">
    <location>
        <position position="1"/>
    </location>
</feature>
<sequence>HWGLWTIGILHRDASENNVLMGVDDTKGKTEGNTEGNTKDSAKGNRGILIDLDMAIWTNREESSKTDKRTGTRMFQSMKILDGANIPHNHLDDLESFFYILLLIVLKRKGPAGSLNEDCPSFLDKWSSADPGDSYAHKCSVLSLFESKVLDNIPTGWSQPIKTLLSNLRDFVWKHATAKAPPPPPGAKTVAALNPNADEHYKEFVGHVRGALEALSSSKDKSNADAPPATAVDHSNSPPPSPASPSPLSGAASPQTPTRPPQGRALAASTPLPLLRRKATSAQSPLSISTVFPSIAAFDHARARGTKRSNDNNPQTPAKRSKLSGVSGVSPTRSPGNGLPSPRKDFTPSPVDNTAADDADAESFFQDPASGSHGPGSLFGGQREHSAQASSRRKRNSLTRQKSLDKSHSQSQT</sequence>
<dbReference type="EMBL" id="ML208790">
    <property type="protein sequence ID" value="TFK60344.1"/>
    <property type="molecule type" value="Genomic_DNA"/>
</dbReference>
<keyword evidence="2" id="KW-1185">Reference proteome</keyword>
<evidence type="ECO:0000313" key="2">
    <source>
        <dbReference type="Proteomes" id="UP000308600"/>
    </source>
</evidence>